<dbReference type="RefSeq" id="WP_115301961.1">
    <property type="nucleotide sequence ID" value="NZ_CAAAHO010000001.1"/>
</dbReference>
<gene>
    <name evidence="2" type="ORF">NCTC13315_00718</name>
</gene>
<dbReference type="InterPro" id="IPR037401">
    <property type="entry name" value="SnoaL-like"/>
</dbReference>
<dbReference type="EMBL" id="UGNV01000001">
    <property type="protein sequence ID" value="STX28194.1"/>
    <property type="molecule type" value="Genomic_DNA"/>
</dbReference>
<dbReference type="SUPFAM" id="SSF54427">
    <property type="entry name" value="NTF2-like"/>
    <property type="match status" value="1"/>
</dbReference>
<dbReference type="Proteomes" id="UP000254968">
    <property type="component" value="Unassembled WGS sequence"/>
</dbReference>
<evidence type="ECO:0000313" key="3">
    <source>
        <dbReference type="Proteomes" id="UP000254968"/>
    </source>
</evidence>
<reference evidence="2 3" key="1">
    <citation type="submission" date="2018-06" db="EMBL/GenBank/DDBJ databases">
        <authorList>
            <consortium name="Pathogen Informatics"/>
            <person name="Doyle S."/>
        </authorList>
    </citation>
    <scope>NUCLEOTIDE SEQUENCE [LARGE SCALE GENOMIC DNA]</scope>
    <source>
        <strain evidence="2 3">NCTC13315</strain>
    </source>
</reference>
<evidence type="ECO:0000259" key="1">
    <source>
        <dbReference type="Pfam" id="PF13474"/>
    </source>
</evidence>
<dbReference type="Pfam" id="PF13474">
    <property type="entry name" value="SnoaL_3"/>
    <property type="match status" value="1"/>
</dbReference>
<sequence>MYKQEFPYQANATTTSEKLFKNFCAGYKNRDLPYLLSLFTQNATLWGTGIDEYRYGLKALETQLIRAWSQSEQSEIDIINFNPTTEHAFWASANCSAKLWIDGQHYILEHLRITICIDEEDHAWKIAHMHASFPDFRNPRNASFPILS</sequence>
<feature type="domain" description="SnoaL-like" evidence="1">
    <location>
        <begin position="18"/>
        <end position="134"/>
    </location>
</feature>
<dbReference type="InterPro" id="IPR032710">
    <property type="entry name" value="NTF2-like_dom_sf"/>
</dbReference>
<name>A0A378I6W8_9GAMM</name>
<dbReference type="AlphaFoldDB" id="A0A378I6W8"/>
<keyword evidence="3" id="KW-1185">Reference proteome</keyword>
<organism evidence="2 3">
    <name type="scientific">Legionella beliardensis</name>
    <dbReference type="NCBI Taxonomy" id="91822"/>
    <lineage>
        <taxon>Bacteria</taxon>
        <taxon>Pseudomonadati</taxon>
        <taxon>Pseudomonadota</taxon>
        <taxon>Gammaproteobacteria</taxon>
        <taxon>Legionellales</taxon>
        <taxon>Legionellaceae</taxon>
        <taxon>Legionella</taxon>
    </lineage>
</organism>
<dbReference type="Gene3D" id="3.10.450.50">
    <property type="match status" value="1"/>
</dbReference>
<evidence type="ECO:0000313" key="2">
    <source>
        <dbReference type="EMBL" id="STX28194.1"/>
    </source>
</evidence>
<dbReference type="OrthoDB" id="5639627at2"/>
<protein>
    <recommendedName>
        <fullName evidence="1">SnoaL-like domain-containing protein</fullName>
    </recommendedName>
</protein>
<accession>A0A378I6W8</accession>
<proteinExistence type="predicted"/>